<dbReference type="RefSeq" id="WP_138851467.1">
    <property type="nucleotide sequence ID" value="NZ_CP040710.1"/>
</dbReference>
<dbReference type="OrthoDB" id="880459at2"/>
<keyword evidence="3" id="KW-1185">Reference proteome</keyword>
<proteinExistence type="predicted"/>
<name>A0A5B7SKQ5_9FLAO</name>
<evidence type="ECO:0000313" key="3">
    <source>
        <dbReference type="Proteomes" id="UP000310017"/>
    </source>
</evidence>
<reference evidence="2 3" key="1">
    <citation type="submission" date="2019-05" db="EMBL/GenBank/DDBJ databases">
        <title>Genome sequencing of F202Z8.</title>
        <authorList>
            <person name="Kwon Y.M."/>
        </authorList>
    </citation>
    <scope>NUCLEOTIDE SEQUENCE [LARGE SCALE GENOMIC DNA]</scope>
    <source>
        <strain evidence="2 3">F202Z8</strain>
    </source>
</reference>
<keyword evidence="1" id="KW-0732">Signal</keyword>
<organism evidence="2 3">
    <name type="scientific">Aggregatimonas sangjinii</name>
    <dbReference type="NCBI Taxonomy" id="2583587"/>
    <lineage>
        <taxon>Bacteria</taxon>
        <taxon>Pseudomonadati</taxon>
        <taxon>Bacteroidota</taxon>
        <taxon>Flavobacteriia</taxon>
        <taxon>Flavobacteriales</taxon>
        <taxon>Flavobacteriaceae</taxon>
        <taxon>Aggregatimonas</taxon>
    </lineage>
</organism>
<dbReference type="AlphaFoldDB" id="A0A5B7SKQ5"/>
<feature type="chain" id="PRO_5022937980" description="Lipoprotein" evidence="1">
    <location>
        <begin position="19"/>
        <end position="123"/>
    </location>
</feature>
<protein>
    <recommendedName>
        <fullName evidence="4">Lipoprotein</fullName>
    </recommendedName>
</protein>
<accession>A0A5B7SKQ5</accession>
<dbReference type="EMBL" id="CP040710">
    <property type="protein sequence ID" value="QCW99114.1"/>
    <property type="molecule type" value="Genomic_DNA"/>
</dbReference>
<dbReference type="KEGG" id="asag:FGM00_02910"/>
<evidence type="ECO:0000256" key="1">
    <source>
        <dbReference type="SAM" id="SignalP"/>
    </source>
</evidence>
<gene>
    <name evidence="2" type="ORF">FGM00_02910</name>
</gene>
<dbReference type="Proteomes" id="UP000310017">
    <property type="component" value="Chromosome"/>
</dbReference>
<feature type="signal peptide" evidence="1">
    <location>
        <begin position="1"/>
        <end position="18"/>
    </location>
</feature>
<sequence length="123" mass="13827">MKKFSILLLICMPLLSCSNDDVPVIAACGVANPIEDLVWLREEVARRVENNDPNAHYCYIVQAKTDTQTIFIFEDCNPIINKVAPILDCTGTSLGFLGDENYSSDSISERKIVYRPSDFKCDF</sequence>
<evidence type="ECO:0000313" key="2">
    <source>
        <dbReference type="EMBL" id="QCW99114.1"/>
    </source>
</evidence>
<evidence type="ECO:0008006" key="4">
    <source>
        <dbReference type="Google" id="ProtNLM"/>
    </source>
</evidence>